<dbReference type="EMBL" id="KI965552">
    <property type="protein sequence ID" value="EUD64078.1"/>
    <property type="molecule type" value="Genomic_DNA"/>
</dbReference>
<feature type="region of interest" description="Disordered" evidence="1">
    <location>
        <begin position="1"/>
        <end position="67"/>
    </location>
</feature>
<evidence type="ECO:0000256" key="1">
    <source>
        <dbReference type="SAM" id="MobiDB-lite"/>
    </source>
</evidence>
<evidence type="ECO:0000313" key="3">
    <source>
        <dbReference type="Proteomes" id="UP000030640"/>
    </source>
</evidence>
<name>W6ZXQ8_9APIC</name>
<reference evidence="2 3" key="1">
    <citation type="submission" date="2013-02" db="EMBL/GenBank/DDBJ databases">
        <title>The Genome Sequence of Plasmodium inui San Antonio 1.</title>
        <authorList>
            <consortium name="The Broad Institute Genome Sequencing Platform"/>
            <consortium name="The Broad Institute Genome Sequencing Center for Infectious Disease"/>
            <person name="Neafsey D."/>
            <person name="Cheeseman I."/>
            <person name="Volkman S."/>
            <person name="Adams J."/>
            <person name="Walker B."/>
            <person name="Young S.K."/>
            <person name="Zeng Q."/>
            <person name="Gargeya S."/>
            <person name="Fitzgerald M."/>
            <person name="Haas B."/>
            <person name="Abouelleil A."/>
            <person name="Alvarado L."/>
            <person name="Arachchi H.M."/>
            <person name="Berlin A.M."/>
            <person name="Chapman S.B."/>
            <person name="Dewar J."/>
            <person name="Goldberg J."/>
            <person name="Griggs A."/>
            <person name="Gujja S."/>
            <person name="Hansen M."/>
            <person name="Howarth C."/>
            <person name="Imamovic A."/>
            <person name="Larimer J."/>
            <person name="McCowan C."/>
            <person name="Murphy C."/>
            <person name="Neiman D."/>
            <person name="Pearson M."/>
            <person name="Priest M."/>
            <person name="Roberts A."/>
            <person name="Saif S."/>
            <person name="Shea T."/>
            <person name="Sisk P."/>
            <person name="Sykes S."/>
            <person name="Wortman J."/>
            <person name="Nusbaum C."/>
            <person name="Birren B."/>
        </authorList>
    </citation>
    <scope>NUCLEOTIDE SEQUENCE [LARGE SCALE GENOMIC DNA]</scope>
    <source>
        <strain evidence="2 3">San Antonio 1</strain>
    </source>
</reference>
<gene>
    <name evidence="2" type="ORF">C922_05541</name>
</gene>
<organism evidence="2 3">
    <name type="scientific">Plasmodium inui San Antonio 1</name>
    <dbReference type="NCBI Taxonomy" id="1237626"/>
    <lineage>
        <taxon>Eukaryota</taxon>
        <taxon>Sar</taxon>
        <taxon>Alveolata</taxon>
        <taxon>Apicomplexa</taxon>
        <taxon>Aconoidasida</taxon>
        <taxon>Haemosporida</taxon>
        <taxon>Plasmodiidae</taxon>
        <taxon>Plasmodium</taxon>
        <taxon>Plasmodium (Plasmodium)</taxon>
    </lineage>
</organism>
<feature type="compositionally biased region" description="Basic and acidic residues" evidence="1">
    <location>
        <begin position="41"/>
        <end position="51"/>
    </location>
</feature>
<evidence type="ECO:0000313" key="2">
    <source>
        <dbReference type="EMBL" id="EUD64078.1"/>
    </source>
</evidence>
<protein>
    <submittedName>
        <fullName evidence="2">Uncharacterized protein</fullName>
    </submittedName>
</protein>
<sequence length="67" mass="7642">MTDRRTQEGRAVKPKQVGDRERRDKTGGKGPDQEEEAEDEPSLREKKDNRNSSRKGGHPSKPIQDQN</sequence>
<feature type="compositionally biased region" description="Basic and acidic residues" evidence="1">
    <location>
        <begin position="1"/>
        <end position="27"/>
    </location>
</feature>
<dbReference type="AlphaFoldDB" id="W6ZXQ8"/>
<dbReference type="VEuPathDB" id="PlasmoDB:C922_05541"/>
<dbReference type="Proteomes" id="UP000030640">
    <property type="component" value="Unassembled WGS sequence"/>
</dbReference>
<dbReference type="RefSeq" id="XP_008819334.1">
    <property type="nucleotide sequence ID" value="XM_008821112.1"/>
</dbReference>
<dbReference type="GeneID" id="20040815"/>
<proteinExistence type="predicted"/>
<keyword evidence="3" id="KW-1185">Reference proteome</keyword>
<accession>W6ZXQ8</accession>